<evidence type="ECO:0000313" key="3">
    <source>
        <dbReference type="Proteomes" id="UP000015354"/>
    </source>
</evidence>
<dbReference type="AlphaFoldDB" id="S9V067"/>
<feature type="region of interest" description="Disordered" evidence="1">
    <location>
        <begin position="1"/>
        <end position="22"/>
    </location>
</feature>
<evidence type="ECO:0000313" key="2">
    <source>
        <dbReference type="EMBL" id="EPY16145.1"/>
    </source>
</evidence>
<sequence length="74" mass="8780">MEPNTQHVDALQGADSHDTAKDLRQVVEQYKQQVRAMEREAQQLREELRCKDEQLKELHGNVQLHQTQLGWRCR</sequence>
<protein>
    <submittedName>
        <fullName evidence="2">Uncharacterized protein</fullName>
    </submittedName>
</protein>
<accession>S9V067</accession>
<dbReference type="EMBL" id="ATMH01011491">
    <property type="protein sequence ID" value="EPY16145.1"/>
    <property type="molecule type" value="Genomic_DNA"/>
</dbReference>
<keyword evidence="3" id="KW-1185">Reference proteome</keyword>
<organism evidence="2 3">
    <name type="scientific">Strigomonas culicis</name>
    <dbReference type="NCBI Taxonomy" id="28005"/>
    <lineage>
        <taxon>Eukaryota</taxon>
        <taxon>Discoba</taxon>
        <taxon>Euglenozoa</taxon>
        <taxon>Kinetoplastea</taxon>
        <taxon>Metakinetoplastina</taxon>
        <taxon>Trypanosomatida</taxon>
        <taxon>Trypanosomatidae</taxon>
        <taxon>Strigomonadinae</taxon>
        <taxon>Strigomonas</taxon>
    </lineage>
</organism>
<name>S9V067_9TRYP</name>
<dbReference type="Proteomes" id="UP000015354">
    <property type="component" value="Unassembled WGS sequence"/>
</dbReference>
<gene>
    <name evidence="2" type="ORF">STCU_11527</name>
</gene>
<reference evidence="2 3" key="1">
    <citation type="journal article" date="2013" name="PLoS ONE">
        <title>Predicting the Proteins of Angomonas deanei, Strigomonas culicis and Their Respective Endosymbionts Reveals New Aspects of the Trypanosomatidae Family.</title>
        <authorList>
            <person name="Motta M.C."/>
            <person name="Martins A.C."/>
            <person name="de Souza S.S."/>
            <person name="Catta-Preta C.M."/>
            <person name="Silva R."/>
            <person name="Klein C.C."/>
            <person name="de Almeida L.G."/>
            <person name="de Lima Cunha O."/>
            <person name="Ciapina L.P."/>
            <person name="Brocchi M."/>
            <person name="Colabardini A.C."/>
            <person name="de Araujo Lima B."/>
            <person name="Machado C.R."/>
            <person name="de Almeida Soares C.M."/>
            <person name="Probst C.M."/>
            <person name="de Menezes C.B."/>
            <person name="Thompson C.E."/>
            <person name="Bartholomeu D.C."/>
            <person name="Gradia D.F."/>
            <person name="Pavoni D.P."/>
            <person name="Grisard E.C."/>
            <person name="Fantinatti-Garboggini F."/>
            <person name="Marchini F.K."/>
            <person name="Rodrigues-Luiz G.F."/>
            <person name="Wagner G."/>
            <person name="Goldman G.H."/>
            <person name="Fietto J.L."/>
            <person name="Elias M.C."/>
            <person name="Goldman M.H."/>
            <person name="Sagot M.F."/>
            <person name="Pereira M."/>
            <person name="Stoco P.H."/>
            <person name="de Mendonca-Neto R.P."/>
            <person name="Teixeira S.M."/>
            <person name="Maciel T.E."/>
            <person name="de Oliveira Mendes T.A."/>
            <person name="Urmenyi T.P."/>
            <person name="de Souza W."/>
            <person name="Schenkman S."/>
            <person name="de Vasconcelos A.T."/>
        </authorList>
    </citation>
    <scope>NUCLEOTIDE SEQUENCE [LARGE SCALE GENOMIC DNA]</scope>
</reference>
<proteinExistence type="predicted"/>
<evidence type="ECO:0000256" key="1">
    <source>
        <dbReference type="SAM" id="MobiDB-lite"/>
    </source>
</evidence>
<comment type="caution">
    <text evidence="2">The sequence shown here is derived from an EMBL/GenBank/DDBJ whole genome shotgun (WGS) entry which is preliminary data.</text>
</comment>